<reference evidence="2 3" key="1">
    <citation type="journal article" date="2017" name="Plant Biotechnol. J.">
        <title>A comprehensive draft genome sequence for lupin (Lupinus angustifolius), an emerging health food: insights into plant-microbe interactions and legume evolution.</title>
        <authorList>
            <person name="Hane J.K."/>
            <person name="Ming Y."/>
            <person name="Kamphuis L.G."/>
            <person name="Nelson M.N."/>
            <person name="Garg G."/>
            <person name="Atkins C.A."/>
            <person name="Bayer P.E."/>
            <person name="Bravo A."/>
            <person name="Bringans S."/>
            <person name="Cannon S."/>
            <person name="Edwards D."/>
            <person name="Foley R."/>
            <person name="Gao L.L."/>
            <person name="Harrison M.J."/>
            <person name="Huang W."/>
            <person name="Hurgobin B."/>
            <person name="Li S."/>
            <person name="Liu C.W."/>
            <person name="McGrath A."/>
            <person name="Morahan G."/>
            <person name="Murray J."/>
            <person name="Weller J."/>
            <person name="Jian J."/>
            <person name="Singh K.B."/>
        </authorList>
    </citation>
    <scope>NUCLEOTIDE SEQUENCE [LARGE SCALE GENOMIC DNA]</scope>
    <source>
        <strain evidence="3">cv. Tanjil</strain>
        <tissue evidence="2">Whole plant</tissue>
    </source>
</reference>
<feature type="region of interest" description="Disordered" evidence="1">
    <location>
        <begin position="1"/>
        <end position="33"/>
    </location>
</feature>
<dbReference type="Proteomes" id="UP000188354">
    <property type="component" value="Chromosome LG18"/>
</dbReference>
<organism evidence="2 3">
    <name type="scientific">Lupinus angustifolius</name>
    <name type="common">Narrow-leaved blue lupine</name>
    <dbReference type="NCBI Taxonomy" id="3871"/>
    <lineage>
        <taxon>Eukaryota</taxon>
        <taxon>Viridiplantae</taxon>
        <taxon>Streptophyta</taxon>
        <taxon>Embryophyta</taxon>
        <taxon>Tracheophyta</taxon>
        <taxon>Spermatophyta</taxon>
        <taxon>Magnoliopsida</taxon>
        <taxon>eudicotyledons</taxon>
        <taxon>Gunneridae</taxon>
        <taxon>Pentapetalae</taxon>
        <taxon>rosids</taxon>
        <taxon>fabids</taxon>
        <taxon>Fabales</taxon>
        <taxon>Fabaceae</taxon>
        <taxon>Papilionoideae</taxon>
        <taxon>50 kb inversion clade</taxon>
        <taxon>genistoids sensu lato</taxon>
        <taxon>core genistoids</taxon>
        <taxon>Genisteae</taxon>
        <taxon>Lupinus</taxon>
    </lineage>
</organism>
<feature type="compositionally biased region" description="Gly residues" evidence="1">
    <location>
        <begin position="215"/>
        <end position="224"/>
    </location>
</feature>
<keyword evidence="3" id="KW-1185">Reference proteome</keyword>
<proteinExistence type="predicted"/>
<dbReference type="Gramene" id="OIV93167">
    <property type="protein sequence ID" value="OIV93167"/>
    <property type="gene ID" value="TanjilG_20829"/>
</dbReference>
<evidence type="ECO:0000313" key="3">
    <source>
        <dbReference type="Proteomes" id="UP000188354"/>
    </source>
</evidence>
<dbReference type="EMBL" id="CM007378">
    <property type="protein sequence ID" value="OIV93167.1"/>
    <property type="molecule type" value="Genomic_DNA"/>
</dbReference>
<accession>A0A4P1QSG7</accession>
<dbReference type="AlphaFoldDB" id="A0A4P1QSG7"/>
<gene>
    <name evidence="2" type="ORF">TanjilG_20829</name>
</gene>
<feature type="region of interest" description="Disordered" evidence="1">
    <location>
        <begin position="201"/>
        <end position="224"/>
    </location>
</feature>
<sequence length="224" mass="24173">MEELPTFPGELMKINDRSGSDVSESEEDEEWMGQNQNWGEASFSNEEDADVEIPPALTFQNPLGCTESSISGRVDVDSSAFLVGVVADKTDTQVEGELIIACSDSIVPESNLDSNYFGASKESKSETFICEEGNNKGHKGLDKFYELYDQGVVGGNIEPHSLRTNIQSRTDGKLKGKLKAKLISDPFMGFSIGKTKNSKLKQYASNSKKASDPNGKGGKGLGGN</sequence>
<protein>
    <submittedName>
        <fullName evidence="2">Uncharacterized protein</fullName>
    </submittedName>
</protein>
<evidence type="ECO:0000313" key="2">
    <source>
        <dbReference type="EMBL" id="OIV93167.1"/>
    </source>
</evidence>
<evidence type="ECO:0000256" key="1">
    <source>
        <dbReference type="SAM" id="MobiDB-lite"/>
    </source>
</evidence>
<name>A0A4P1QSG7_LUPAN</name>